<evidence type="ECO:0000313" key="4">
    <source>
        <dbReference type="Proteomes" id="UP000016566"/>
    </source>
</evidence>
<dbReference type="SUPFAM" id="SSF49503">
    <property type="entry name" value="Cupredoxins"/>
    <property type="match status" value="1"/>
</dbReference>
<feature type="chain" id="PRO_5004639502" evidence="1">
    <location>
        <begin position="28"/>
        <end position="132"/>
    </location>
</feature>
<evidence type="ECO:0000313" key="3">
    <source>
        <dbReference type="EMBL" id="GAD57334.1"/>
    </source>
</evidence>
<dbReference type="InterPro" id="IPR008972">
    <property type="entry name" value="Cupredoxin"/>
</dbReference>
<name>U3AI45_9RHOB</name>
<keyword evidence="4" id="KW-1185">Reference proteome</keyword>
<protein>
    <submittedName>
        <fullName evidence="3">Copper binding protein, plastocyanin/azurin family</fullName>
    </submittedName>
</protein>
<dbReference type="PANTHER" id="PTHR36507:SF1">
    <property type="entry name" value="BLL1555 PROTEIN"/>
    <property type="match status" value="1"/>
</dbReference>
<dbReference type="eggNOG" id="COG3794">
    <property type="taxonomic scope" value="Bacteria"/>
</dbReference>
<feature type="domain" description="EfeO-type cupredoxin-like" evidence="2">
    <location>
        <begin position="53"/>
        <end position="131"/>
    </location>
</feature>
<dbReference type="Pfam" id="PF13473">
    <property type="entry name" value="Cupredoxin_1"/>
    <property type="match status" value="1"/>
</dbReference>
<gene>
    <name evidence="3" type="ORF">MBELCI_3386</name>
</gene>
<dbReference type="OrthoDB" id="9796416at2"/>
<dbReference type="CDD" id="cd13921">
    <property type="entry name" value="Amicyanin"/>
    <property type="match status" value="1"/>
</dbReference>
<evidence type="ECO:0000259" key="2">
    <source>
        <dbReference type="Pfam" id="PF13473"/>
    </source>
</evidence>
<reference evidence="3" key="1">
    <citation type="journal article" date="2013" name="Genome Announc.">
        <title>Draft Genome Sequence of Loktanella cinnabarina LL-001T, Isolated from Deep-Sea Floor Sediment.</title>
        <authorList>
            <person name="Nishi S."/>
            <person name="Tsubouchi T."/>
            <person name="Takaki Y."/>
            <person name="Koyanagi R."/>
            <person name="Satoh N."/>
            <person name="Maruyama T."/>
            <person name="Hatada Y."/>
        </authorList>
    </citation>
    <scope>NUCLEOTIDE SEQUENCE [LARGE SCALE GENOMIC DNA]</scope>
    <source>
        <strain evidence="3">LL-001</strain>
    </source>
</reference>
<organism evidence="3 4">
    <name type="scientific">Limimaricola cinnabarinus LL-001</name>
    <dbReference type="NCBI Taxonomy" id="1337093"/>
    <lineage>
        <taxon>Bacteria</taxon>
        <taxon>Pseudomonadati</taxon>
        <taxon>Pseudomonadota</taxon>
        <taxon>Alphaproteobacteria</taxon>
        <taxon>Rhodobacterales</taxon>
        <taxon>Paracoccaceae</taxon>
        <taxon>Limimaricola</taxon>
    </lineage>
</organism>
<dbReference type="InterPro" id="IPR035668">
    <property type="entry name" value="Amicyanin"/>
</dbReference>
<dbReference type="RefSeq" id="WP_021695433.1">
    <property type="nucleotide sequence ID" value="NZ_BATB01000079.1"/>
</dbReference>
<dbReference type="InterPro" id="IPR028096">
    <property type="entry name" value="EfeO_Cupredoxin"/>
</dbReference>
<dbReference type="STRING" id="1337093.MBELCI_3386"/>
<accession>U3AI45</accession>
<dbReference type="PANTHER" id="PTHR36507">
    <property type="entry name" value="BLL1555 PROTEIN"/>
    <property type="match status" value="1"/>
</dbReference>
<dbReference type="AlphaFoldDB" id="U3AI45"/>
<proteinExistence type="predicted"/>
<keyword evidence="1" id="KW-0732">Signal</keyword>
<sequence>MPTRRRFLLRGLAATAALPLWVLAARAGGLAAAAPPATPRGAPPVRPAMGRLHEVEIKGFAFLPAALTIAAGDMVIFTNADLAPHTATSETGLFDSGRLGRGQSVRMSFATPGTYPYLCTLHPKMRGTITVA</sequence>
<feature type="signal peptide" evidence="1">
    <location>
        <begin position="1"/>
        <end position="27"/>
    </location>
</feature>
<comment type="caution">
    <text evidence="3">The sequence shown here is derived from an EMBL/GenBank/DDBJ whole genome shotgun (WGS) entry which is preliminary data.</text>
</comment>
<dbReference type="InterPro" id="IPR052721">
    <property type="entry name" value="ET_Amicyanin"/>
</dbReference>
<dbReference type="InterPro" id="IPR006311">
    <property type="entry name" value="TAT_signal"/>
</dbReference>
<dbReference type="PROSITE" id="PS51318">
    <property type="entry name" value="TAT"/>
    <property type="match status" value="1"/>
</dbReference>
<dbReference type="Gene3D" id="2.60.40.420">
    <property type="entry name" value="Cupredoxins - blue copper proteins"/>
    <property type="match status" value="1"/>
</dbReference>
<evidence type="ECO:0000256" key="1">
    <source>
        <dbReference type="SAM" id="SignalP"/>
    </source>
</evidence>
<dbReference type="Proteomes" id="UP000016566">
    <property type="component" value="Unassembled WGS sequence"/>
</dbReference>
<dbReference type="EMBL" id="BATB01000079">
    <property type="protein sequence ID" value="GAD57334.1"/>
    <property type="molecule type" value="Genomic_DNA"/>
</dbReference>